<name>A0AAW9ZLL0_9XANT</name>
<organism evidence="2 3">
    <name type="scientific">Xanthomonas hortorum pv. pelargonii</name>
    <dbReference type="NCBI Taxonomy" id="453602"/>
    <lineage>
        <taxon>Bacteria</taxon>
        <taxon>Pseudomonadati</taxon>
        <taxon>Pseudomonadota</taxon>
        <taxon>Gammaproteobacteria</taxon>
        <taxon>Lysobacterales</taxon>
        <taxon>Lysobacteraceae</taxon>
        <taxon>Xanthomonas</taxon>
    </lineage>
</organism>
<feature type="domain" description="AB hydrolase-1" evidence="1">
    <location>
        <begin position="27"/>
        <end position="137"/>
    </location>
</feature>
<reference evidence="3" key="1">
    <citation type="journal article" date="2020" name="Syst. Appl. Microbiol.">
        <title>Clarifying the taxonomy of the causal agent of bacterial leaf spot of lettuce through a polyphasic approach reveals that Xanthomonas cynarae Trebaol et al. 2000 emend. Timilsina et al. 2019 is a later heterotypic synonym of Xanthomonas hortorum Vauterin et al. 1995.</title>
        <authorList>
            <person name="Moriniere L."/>
            <person name="Burlet A."/>
            <person name="Rosenthal E.R."/>
            <person name="Nesme X."/>
            <person name="Portier P."/>
            <person name="Bull C.T."/>
            <person name="Lavire C."/>
            <person name="Fischer-Le Saux M."/>
            <person name="Bertolla F."/>
        </authorList>
    </citation>
    <scope>NUCLEOTIDE SEQUENCE [LARGE SCALE GENOMIC DNA]</scope>
    <source>
        <strain evidence="3">CFBP2533</strain>
    </source>
</reference>
<gene>
    <name evidence="2" type="ORF">E1J24_02475</name>
</gene>
<protein>
    <submittedName>
        <fullName evidence="2">Alpha/beta fold hydrolase</fullName>
    </submittedName>
</protein>
<keyword evidence="2" id="KW-0378">Hydrolase</keyword>
<evidence type="ECO:0000259" key="1">
    <source>
        <dbReference type="Pfam" id="PF00561"/>
    </source>
</evidence>
<dbReference type="EMBL" id="SMDX01000001">
    <property type="protein sequence ID" value="NMI20783.1"/>
    <property type="molecule type" value="Genomic_DNA"/>
</dbReference>
<dbReference type="GO" id="GO:0016787">
    <property type="term" value="F:hydrolase activity"/>
    <property type="evidence" value="ECO:0007669"/>
    <property type="project" value="UniProtKB-KW"/>
</dbReference>
<comment type="caution">
    <text evidence="2">The sequence shown here is derived from an EMBL/GenBank/DDBJ whole genome shotgun (WGS) entry which is preliminary data.</text>
</comment>
<dbReference type="InterPro" id="IPR000073">
    <property type="entry name" value="AB_hydrolase_1"/>
</dbReference>
<dbReference type="Pfam" id="PF00561">
    <property type="entry name" value="Abhydrolase_1"/>
    <property type="match status" value="1"/>
</dbReference>
<proteinExistence type="predicted"/>
<dbReference type="Proteomes" id="UP000548771">
    <property type="component" value="Unassembled WGS sequence"/>
</dbReference>
<accession>A0AAW9ZLL0</accession>
<dbReference type="SUPFAM" id="SSF53474">
    <property type="entry name" value="alpha/beta-Hydrolases"/>
    <property type="match status" value="1"/>
</dbReference>
<dbReference type="AlphaFoldDB" id="A0AAW9ZLL0"/>
<dbReference type="InterPro" id="IPR029058">
    <property type="entry name" value="AB_hydrolase_fold"/>
</dbReference>
<sequence length="373" mass="40196">MDSTDLKPGNAARCHWQHAAQTRTPLALLYLHGFTASPGEAGALPEQMADALGANLYVHRWPGHGCSAVDAMQGLTPAALQASALEAFAQAQRMGERVAIVGSSMGGTLGLWLAAQQPDAVAAVVAWSPGIRPADPALLDQVCAAQAPLTDPRPRNAASLAFWSNIIRARPRKHRSHTLALHPAAATMTSTPSTLDPLTATRQWIERAVIGLNLCPFAKAVYVKEQVRLVLSDASTPEALLEQLAEELVLLRDTPAEQIDTTLIVHPDVLTDFLDYNDFLDNADAAVEALDLDGVLQVASFHPDYQFAGAAVDDVANFTNRSPFPTLHLLREDSVERAVAAFPDPDVIVERNIETLERLGQDGWERLLNASTH</sequence>
<evidence type="ECO:0000313" key="3">
    <source>
        <dbReference type="Proteomes" id="UP000548771"/>
    </source>
</evidence>
<evidence type="ECO:0000313" key="2">
    <source>
        <dbReference type="EMBL" id="NMI20783.1"/>
    </source>
</evidence>
<dbReference type="Gene3D" id="3.40.50.1820">
    <property type="entry name" value="alpha/beta hydrolase"/>
    <property type="match status" value="1"/>
</dbReference>
<dbReference type="InterPro" id="IPR009858">
    <property type="entry name" value="DUF1415"/>
</dbReference>
<dbReference type="Pfam" id="PF07209">
    <property type="entry name" value="DUF1415"/>
    <property type="match status" value="1"/>
</dbReference>